<feature type="binding site" evidence="5">
    <location>
        <position position="17"/>
    </location>
    <ligand>
        <name>S-adenosyl-L-methionine</name>
        <dbReference type="ChEBI" id="CHEBI:59789"/>
    </ligand>
</feature>
<dbReference type="SMART" id="SM00650">
    <property type="entry name" value="rADc"/>
    <property type="match status" value="1"/>
</dbReference>
<dbReference type="RefSeq" id="WP_132428779.1">
    <property type="nucleotide sequence ID" value="NZ_SMFZ01000002.1"/>
</dbReference>
<sequence>MSAHHRPGPHELGQNHLTDRRIVDEIVALVADRDLPVVEWAAGTGAITRGLARLGRPVEAVELDPRSLEHLRRIAGPHVRVTDHDILRHAPPTTDHDLVANVPFALTTPVLRRLLRLGAWQRSVLVTQWEVARKRAGVGGATLLTAQWWPWYRFTLQRRIAASAFRPRPSVDAGLLVVDRRPRALVPERPGYQAWVRSVFQGRGRGVPDILVRSGIPRSAVRSWASEHQVTERSLPRDLTAQQWAAGHALATGARRVAGRGIRR</sequence>
<protein>
    <submittedName>
        <fullName evidence="7">23S rRNA (Adenine-N6)-dimethyltransferase</fullName>
    </submittedName>
</protein>
<keyword evidence="3 5" id="KW-0949">S-adenosyl-L-methionine</keyword>
<evidence type="ECO:0000256" key="4">
    <source>
        <dbReference type="ARBA" id="ARBA00022884"/>
    </source>
</evidence>
<dbReference type="Proteomes" id="UP000295560">
    <property type="component" value="Unassembled WGS sequence"/>
</dbReference>
<evidence type="ECO:0000313" key="8">
    <source>
        <dbReference type="Proteomes" id="UP000295560"/>
    </source>
</evidence>
<proteinExistence type="inferred from homology"/>
<dbReference type="InterPro" id="IPR029063">
    <property type="entry name" value="SAM-dependent_MTases_sf"/>
</dbReference>
<feature type="domain" description="Ribosomal RNA adenine methylase transferase N-terminal" evidence="6">
    <location>
        <begin position="22"/>
        <end position="182"/>
    </location>
</feature>
<dbReference type="GO" id="GO:0005829">
    <property type="term" value="C:cytosol"/>
    <property type="evidence" value="ECO:0007669"/>
    <property type="project" value="TreeGrafter"/>
</dbReference>
<evidence type="ECO:0000256" key="2">
    <source>
        <dbReference type="ARBA" id="ARBA00022679"/>
    </source>
</evidence>
<feature type="binding site" evidence="5">
    <location>
        <position position="101"/>
    </location>
    <ligand>
        <name>S-adenosyl-L-methionine</name>
        <dbReference type="ChEBI" id="CHEBI:59789"/>
    </ligand>
</feature>
<dbReference type="Pfam" id="PF00398">
    <property type="entry name" value="RrnaAD"/>
    <property type="match status" value="1"/>
</dbReference>
<reference evidence="7 8" key="1">
    <citation type="submission" date="2019-03" db="EMBL/GenBank/DDBJ databases">
        <title>Sequencing the genomes of 1000 actinobacteria strains.</title>
        <authorList>
            <person name="Klenk H.-P."/>
        </authorList>
    </citation>
    <scope>NUCLEOTIDE SEQUENCE [LARGE SCALE GENOMIC DNA]</scope>
    <source>
        <strain evidence="7 8">DSM 44969</strain>
    </source>
</reference>
<dbReference type="GO" id="GO:0003723">
    <property type="term" value="F:RNA binding"/>
    <property type="evidence" value="ECO:0007669"/>
    <property type="project" value="UniProtKB-UniRule"/>
</dbReference>
<comment type="caution">
    <text evidence="7">The sequence shown here is derived from an EMBL/GenBank/DDBJ whole genome shotgun (WGS) entry which is preliminary data.</text>
</comment>
<dbReference type="InterPro" id="IPR001737">
    <property type="entry name" value="KsgA/Erm"/>
</dbReference>
<dbReference type="InterPro" id="IPR020598">
    <property type="entry name" value="rRNA_Ade_methylase_Trfase_N"/>
</dbReference>
<dbReference type="OrthoDB" id="3616874at2"/>
<feature type="binding site" evidence="5">
    <location>
        <position position="62"/>
    </location>
    <ligand>
        <name>S-adenosyl-L-methionine</name>
        <dbReference type="ChEBI" id="CHEBI:59789"/>
    </ligand>
</feature>
<feature type="binding site" evidence="5">
    <location>
        <position position="15"/>
    </location>
    <ligand>
        <name>S-adenosyl-L-methionine</name>
        <dbReference type="ChEBI" id="CHEBI:59789"/>
    </ligand>
</feature>
<dbReference type="SUPFAM" id="SSF53335">
    <property type="entry name" value="S-adenosyl-L-methionine-dependent methyltransferases"/>
    <property type="match status" value="1"/>
</dbReference>
<dbReference type="NCBIfam" id="NF000499">
    <property type="entry name" value="Erm23S_rRNA_broad"/>
    <property type="match status" value="1"/>
</dbReference>
<dbReference type="EMBL" id="SMFZ01000002">
    <property type="protein sequence ID" value="TCK20200.1"/>
    <property type="molecule type" value="Genomic_DNA"/>
</dbReference>
<evidence type="ECO:0000259" key="6">
    <source>
        <dbReference type="SMART" id="SM00650"/>
    </source>
</evidence>
<dbReference type="PROSITE" id="PS51689">
    <property type="entry name" value="SAM_RNA_A_N6_MT"/>
    <property type="match status" value="1"/>
</dbReference>
<organism evidence="7 8">
    <name type="scientific">Pseudonocardia endophytica</name>
    <dbReference type="NCBI Taxonomy" id="401976"/>
    <lineage>
        <taxon>Bacteria</taxon>
        <taxon>Bacillati</taxon>
        <taxon>Actinomycetota</taxon>
        <taxon>Actinomycetes</taxon>
        <taxon>Pseudonocardiales</taxon>
        <taxon>Pseudonocardiaceae</taxon>
        <taxon>Pseudonocardia</taxon>
    </lineage>
</organism>
<evidence type="ECO:0000256" key="5">
    <source>
        <dbReference type="PROSITE-ProRule" id="PRU01026"/>
    </source>
</evidence>
<dbReference type="AlphaFoldDB" id="A0A4R1HIR6"/>
<feature type="binding site" evidence="5">
    <location>
        <position position="85"/>
    </location>
    <ligand>
        <name>S-adenosyl-L-methionine</name>
        <dbReference type="ChEBI" id="CHEBI:59789"/>
    </ligand>
</feature>
<keyword evidence="1 5" id="KW-0489">Methyltransferase</keyword>
<comment type="caution">
    <text evidence="5">Lacks conserved residue(s) required for the propagation of feature annotation.</text>
</comment>
<dbReference type="PANTHER" id="PTHR11727:SF7">
    <property type="entry name" value="DIMETHYLADENOSINE TRANSFERASE-RELATED"/>
    <property type="match status" value="1"/>
</dbReference>
<dbReference type="Gene3D" id="3.40.50.150">
    <property type="entry name" value="Vaccinia Virus protein VP39"/>
    <property type="match status" value="1"/>
</dbReference>
<dbReference type="GO" id="GO:0000179">
    <property type="term" value="F:rRNA (adenine-N6,N6-)-dimethyltransferase activity"/>
    <property type="evidence" value="ECO:0007669"/>
    <property type="project" value="UniProtKB-UniRule"/>
</dbReference>
<evidence type="ECO:0000256" key="3">
    <source>
        <dbReference type="ARBA" id="ARBA00022691"/>
    </source>
</evidence>
<evidence type="ECO:0000313" key="7">
    <source>
        <dbReference type="EMBL" id="TCK20200.1"/>
    </source>
</evidence>
<comment type="similarity">
    <text evidence="5">Belongs to the class I-like SAM-binding methyltransferase superfamily. rRNA adenine N(6)-methyltransferase family.</text>
</comment>
<keyword evidence="8" id="KW-1185">Reference proteome</keyword>
<dbReference type="PANTHER" id="PTHR11727">
    <property type="entry name" value="DIMETHYLADENOSINE TRANSFERASE"/>
    <property type="match status" value="1"/>
</dbReference>
<keyword evidence="4 5" id="KW-0694">RNA-binding</keyword>
<accession>A0A4R1HIR6</accession>
<keyword evidence="2 5" id="KW-0808">Transferase</keyword>
<gene>
    <name evidence="7" type="ORF">EV378_4150</name>
</gene>
<evidence type="ECO:0000256" key="1">
    <source>
        <dbReference type="ARBA" id="ARBA00022603"/>
    </source>
</evidence>
<name>A0A4R1HIR6_PSEEN</name>